<reference evidence="1 2" key="1">
    <citation type="submission" date="2020-04" db="EMBL/GenBank/DDBJ databases">
        <title>Novel species.</title>
        <authorList>
            <person name="Teo W.F.A."/>
            <person name="Lipun K."/>
            <person name="Srisuk N."/>
            <person name="Duangmal K."/>
        </authorList>
    </citation>
    <scope>NUCLEOTIDE SEQUENCE [LARGE SCALE GENOMIC DNA]</scope>
    <source>
        <strain evidence="1 2">K13G38</strain>
    </source>
</reference>
<proteinExistence type="predicted"/>
<dbReference type="Proteomes" id="UP000715441">
    <property type="component" value="Unassembled WGS sequence"/>
</dbReference>
<evidence type="ECO:0000313" key="1">
    <source>
        <dbReference type="EMBL" id="NKQ55378.1"/>
    </source>
</evidence>
<protein>
    <submittedName>
        <fullName evidence="1">Uncharacterized protein</fullName>
    </submittedName>
</protein>
<evidence type="ECO:0000313" key="2">
    <source>
        <dbReference type="Proteomes" id="UP000715441"/>
    </source>
</evidence>
<sequence length="269" mass="29920">MRVTTAQLPPMEESADKIFVTPHAVIMLDGASAFVPVPVPASDYADHLGRLLANALTTDPTADPTADLPDILAEAIRSTASHFDLRAGESPSSTVTIARERDDYLDLLVLGDNTVILPGGEILTDDRMDRLNLEPRRKYRERLAAGHGYDDEHRALLRELQTQQAELRNREDGYWIAEADQDAAQHSITLTRDRRSTAWAVLTTDGAYNTMDRVGLTDWSGYASADTSRLGDLLQQCHEWERVRDPSARFLPRAKQHDDKAIATARFTA</sequence>
<name>A0ABX1J6J4_9PSEU</name>
<comment type="caution">
    <text evidence="1">The sequence shown here is derived from an EMBL/GenBank/DDBJ whole genome shotgun (WGS) entry which is preliminary data.</text>
</comment>
<organism evidence="1 2">
    <name type="scientific">Amycolatopsis acididurans</name>
    <dbReference type="NCBI Taxonomy" id="2724524"/>
    <lineage>
        <taxon>Bacteria</taxon>
        <taxon>Bacillati</taxon>
        <taxon>Actinomycetota</taxon>
        <taxon>Actinomycetes</taxon>
        <taxon>Pseudonocardiales</taxon>
        <taxon>Pseudonocardiaceae</taxon>
        <taxon>Amycolatopsis</taxon>
    </lineage>
</organism>
<accession>A0ABX1J6J4</accession>
<dbReference type="RefSeq" id="WP_168518252.1">
    <property type="nucleotide sequence ID" value="NZ_JAAXLS010000014.1"/>
</dbReference>
<keyword evidence="2" id="KW-1185">Reference proteome</keyword>
<gene>
    <name evidence="1" type="ORF">HFP15_21050</name>
</gene>
<dbReference type="EMBL" id="JAAXLS010000014">
    <property type="protein sequence ID" value="NKQ55378.1"/>
    <property type="molecule type" value="Genomic_DNA"/>
</dbReference>